<name>A0A517MGL7_9BACT</name>
<proteinExistence type="predicted"/>
<dbReference type="KEGG" id="rml:FF011L_27830"/>
<evidence type="ECO:0000313" key="1">
    <source>
        <dbReference type="EMBL" id="QDS94006.1"/>
    </source>
</evidence>
<gene>
    <name evidence="1" type="ORF">FF011L_27830</name>
</gene>
<dbReference type="EMBL" id="CP036262">
    <property type="protein sequence ID" value="QDS94006.1"/>
    <property type="molecule type" value="Genomic_DNA"/>
</dbReference>
<protein>
    <submittedName>
        <fullName evidence="1">Uncharacterized protein</fullName>
    </submittedName>
</protein>
<keyword evidence="2" id="KW-1185">Reference proteome</keyword>
<evidence type="ECO:0000313" key="2">
    <source>
        <dbReference type="Proteomes" id="UP000320672"/>
    </source>
</evidence>
<accession>A0A517MGL7</accession>
<dbReference type="Proteomes" id="UP000320672">
    <property type="component" value="Chromosome"/>
</dbReference>
<organism evidence="1 2">
    <name type="scientific">Roseimaritima multifibrata</name>
    <dbReference type="NCBI Taxonomy" id="1930274"/>
    <lineage>
        <taxon>Bacteria</taxon>
        <taxon>Pseudomonadati</taxon>
        <taxon>Planctomycetota</taxon>
        <taxon>Planctomycetia</taxon>
        <taxon>Pirellulales</taxon>
        <taxon>Pirellulaceae</taxon>
        <taxon>Roseimaritima</taxon>
    </lineage>
</organism>
<dbReference type="AlphaFoldDB" id="A0A517MGL7"/>
<sequence>MNAANERTTLRGPACRLGGKRRKNVAFHAAKAALTERKATIFKLIARNTIGFLLNYDALKCWETNAWHAALMKLFMKEVSR</sequence>
<reference evidence="1 2" key="1">
    <citation type="submission" date="2019-02" db="EMBL/GenBank/DDBJ databases">
        <title>Deep-cultivation of Planctomycetes and their phenomic and genomic characterization uncovers novel biology.</title>
        <authorList>
            <person name="Wiegand S."/>
            <person name="Jogler M."/>
            <person name="Boedeker C."/>
            <person name="Pinto D."/>
            <person name="Vollmers J."/>
            <person name="Rivas-Marin E."/>
            <person name="Kohn T."/>
            <person name="Peeters S.H."/>
            <person name="Heuer A."/>
            <person name="Rast P."/>
            <person name="Oberbeckmann S."/>
            <person name="Bunk B."/>
            <person name="Jeske O."/>
            <person name="Meyerdierks A."/>
            <person name="Storesund J.E."/>
            <person name="Kallscheuer N."/>
            <person name="Luecker S."/>
            <person name="Lage O.M."/>
            <person name="Pohl T."/>
            <person name="Merkel B.J."/>
            <person name="Hornburger P."/>
            <person name="Mueller R.-W."/>
            <person name="Bruemmer F."/>
            <person name="Labrenz M."/>
            <person name="Spormann A.M."/>
            <person name="Op den Camp H."/>
            <person name="Overmann J."/>
            <person name="Amann R."/>
            <person name="Jetten M.S.M."/>
            <person name="Mascher T."/>
            <person name="Medema M.H."/>
            <person name="Devos D.P."/>
            <person name="Kaster A.-K."/>
            <person name="Ovreas L."/>
            <person name="Rohde M."/>
            <person name="Galperin M.Y."/>
            <person name="Jogler C."/>
        </authorList>
    </citation>
    <scope>NUCLEOTIDE SEQUENCE [LARGE SCALE GENOMIC DNA]</scope>
    <source>
        <strain evidence="1 2">FF011L</strain>
    </source>
</reference>